<comment type="caution">
    <text evidence="2">The sequence shown here is derived from an EMBL/GenBank/DDBJ whole genome shotgun (WGS) entry which is preliminary data.</text>
</comment>
<reference evidence="2 3" key="1">
    <citation type="journal article" date="2024" name="IMA Fungus">
        <title>IMA Genome - F19 : A genome assembly and annotation guide to empower mycologists, including annotated draft genome sequences of Ceratocystis pirilliformis, Diaporthe australafricana, Fusarium ophioides, Paecilomyces lecythidis, and Sporothrix stenoceras.</title>
        <authorList>
            <person name="Aylward J."/>
            <person name="Wilson A.M."/>
            <person name="Visagie C.M."/>
            <person name="Spraker J."/>
            <person name="Barnes I."/>
            <person name="Buitendag C."/>
            <person name="Ceriani C."/>
            <person name="Del Mar Angel L."/>
            <person name="du Plessis D."/>
            <person name="Fuchs T."/>
            <person name="Gasser K."/>
            <person name="Kramer D."/>
            <person name="Li W."/>
            <person name="Munsamy K."/>
            <person name="Piso A."/>
            <person name="Price J.L."/>
            <person name="Sonnekus B."/>
            <person name="Thomas C."/>
            <person name="van der Nest A."/>
            <person name="van Dijk A."/>
            <person name="van Heerden A."/>
            <person name="van Vuuren N."/>
            <person name="Yilmaz N."/>
            <person name="Duong T.A."/>
            <person name="van der Merwe N.A."/>
            <person name="Wingfield M.J."/>
            <person name="Wingfield B.D."/>
        </authorList>
    </citation>
    <scope>NUCLEOTIDE SEQUENCE [LARGE SCALE GENOMIC DNA]</scope>
    <source>
        <strain evidence="2 3">CMW 18167</strain>
    </source>
</reference>
<protein>
    <recommendedName>
        <fullName evidence="4">Basic proline-rich protein</fullName>
    </recommendedName>
</protein>
<feature type="compositionally biased region" description="Polar residues" evidence="1">
    <location>
        <begin position="154"/>
        <end position="169"/>
    </location>
</feature>
<feature type="compositionally biased region" description="Low complexity" evidence="1">
    <location>
        <begin position="1"/>
        <end position="10"/>
    </location>
</feature>
<evidence type="ECO:0000313" key="3">
    <source>
        <dbReference type="Proteomes" id="UP001583193"/>
    </source>
</evidence>
<gene>
    <name evidence="2" type="ORF">Plec18167_004681</name>
</gene>
<feature type="compositionally biased region" description="Low complexity" evidence="1">
    <location>
        <begin position="221"/>
        <end position="245"/>
    </location>
</feature>
<feature type="region of interest" description="Disordered" evidence="1">
    <location>
        <begin position="1"/>
        <end position="204"/>
    </location>
</feature>
<accession>A0ABR3XPP8</accession>
<organism evidence="2 3">
    <name type="scientific">Paecilomyces lecythidis</name>
    <dbReference type="NCBI Taxonomy" id="3004212"/>
    <lineage>
        <taxon>Eukaryota</taxon>
        <taxon>Fungi</taxon>
        <taxon>Dikarya</taxon>
        <taxon>Ascomycota</taxon>
        <taxon>Pezizomycotina</taxon>
        <taxon>Eurotiomycetes</taxon>
        <taxon>Eurotiomycetidae</taxon>
        <taxon>Eurotiales</taxon>
        <taxon>Thermoascaceae</taxon>
        <taxon>Paecilomyces</taxon>
    </lineage>
</organism>
<feature type="compositionally biased region" description="Polar residues" evidence="1">
    <location>
        <begin position="125"/>
        <end position="137"/>
    </location>
</feature>
<feature type="compositionally biased region" description="Low complexity" evidence="1">
    <location>
        <begin position="272"/>
        <end position="282"/>
    </location>
</feature>
<feature type="compositionally biased region" description="Basic residues" evidence="1">
    <location>
        <begin position="171"/>
        <end position="180"/>
    </location>
</feature>
<name>A0ABR3XPP8_9EURO</name>
<dbReference type="EMBL" id="JAVDPF010000013">
    <property type="protein sequence ID" value="KAL1877715.1"/>
    <property type="molecule type" value="Genomic_DNA"/>
</dbReference>
<evidence type="ECO:0000256" key="1">
    <source>
        <dbReference type="SAM" id="MobiDB-lite"/>
    </source>
</evidence>
<evidence type="ECO:0008006" key="4">
    <source>
        <dbReference type="Google" id="ProtNLM"/>
    </source>
</evidence>
<evidence type="ECO:0000313" key="2">
    <source>
        <dbReference type="EMBL" id="KAL1877715.1"/>
    </source>
</evidence>
<dbReference type="Proteomes" id="UP001583193">
    <property type="component" value="Unassembled WGS sequence"/>
</dbReference>
<feature type="region of interest" description="Disordered" evidence="1">
    <location>
        <begin position="218"/>
        <end position="310"/>
    </location>
</feature>
<keyword evidence="3" id="KW-1185">Reference proteome</keyword>
<proteinExistence type="predicted"/>
<sequence>MGTSCLLPEEIPLPPSPTEPVGQSDDVATAVQEEPQKLEDVTINSSLSPPIQQPARDRSPFSRTHFRSRSLAGPPGAPMTRAHSTPGPDSRGRYIFITSPAKPPSPLDLSKRRHSPLRLNFEENGYSSMSSLNVSETISEHAELDSSSRSSGSDLDTQATSPSFLSTMHHTFPRTARRRPSSPLFPPAINTSSPYISSPVPTQSSPVTLGVKYNEAFPGYSASSASSVPSTPTSLRSRSPSISSLETIPDIPDAEAAATEADRIDSLKAANDRANAPDTTADTTRRRGWPDSPGSSNGVGNMRTGLGGYGVRTDKRKRWSVCGAERRQDLDLETIWED</sequence>